<name>A0A1M4Z0H1_9BACT</name>
<keyword evidence="3" id="KW-1185">Reference proteome</keyword>
<evidence type="ECO:0000313" key="3">
    <source>
        <dbReference type="Proteomes" id="UP000184048"/>
    </source>
</evidence>
<reference evidence="2 3" key="1">
    <citation type="submission" date="2016-11" db="EMBL/GenBank/DDBJ databases">
        <authorList>
            <person name="Jaros S."/>
            <person name="Januszkiewicz K."/>
            <person name="Wedrychowicz H."/>
        </authorList>
    </citation>
    <scope>NUCLEOTIDE SEQUENCE [LARGE SCALE GENOMIC DNA]</scope>
    <source>
        <strain evidence="2 3">DSM 18119</strain>
    </source>
</reference>
<keyword evidence="1" id="KW-1133">Transmembrane helix</keyword>
<keyword evidence="1" id="KW-0472">Membrane</keyword>
<dbReference type="Proteomes" id="UP000184048">
    <property type="component" value="Unassembled WGS sequence"/>
</dbReference>
<organism evidence="2 3">
    <name type="scientific">Flavisolibacter ginsengisoli DSM 18119</name>
    <dbReference type="NCBI Taxonomy" id="1121884"/>
    <lineage>
        <taxon>Bacteria</taxon>
        <taxon>Pseudomonadati</taxon>
        <taxon>Bacteroidota</taxon>
        <taxon>Chitinophagia</taxon>
        <taxon>Chitinophagales</taxon>
        <taxon>Chitinophagaceae</taxon>
        <taxon>Flavisolibacter</taxon>
    </lineage>
</organism>
<evidence type="ECO:0000256" key="1">
    <source>
        <dbReference type="SAM" id="Phobius"/>
    </source>
</evidence>
<feature type="transmembrane region" description="Helical" evidence="1">
    <location>
        <begin position="79"/>
        <end position="99"/>
    </location>
</feature>
<feature type="transmembrane region" description="Helical" evidence="1">
    <location>
        <begin position="7"/>
        <end position="27"/>
    </location>
</feature>
<dbReference type="STRING" id="1121884.SAMN02745131_01825"/>
<dbReference type="AlphaFoldDB" id="A0A1M4Z0H1"/>
<feature type="transmembrane region" description="Helical" evidence="1">
    <location>
        <begin position="111"/>
        <end position="131"/>
    </location>
</feature>
<evidence type="ECO:0000313" key="2">
    <source>
        <dbReference type="EMBL" id="SHF11252.1"/>
    </source>
</evidence>
<keyword evidence="1" id="KW-0812">Transmembrane</keyword>
<dbReference type="EMBL" id="FQUU01000006">
    <property type="protein sequence ID" value="SHF11252.1"/>
    <property type="molecule type" value="Genomic_DNA"/>
</dbReference>
<gene>
    <name evidence="2" type="ORF">SAMN02745131_01825</name>
</gene>
<sequence length="147" mass="17569">MKRRSVYLLILSFFSLVAAYFLSQLSLTGRVGINLIYTQYKFLKHPYIGFLVMFLVFLILFFILHFLYKRLKSNNANKISLTILFLGVIGTLFTFYDFTNNLSHKLLGWRFHFGTYLFWLGWISIPIYYLTSRGKNNNEKKRWNHIV</sequence>
<protein>
    <submittedName>
        <fullName evidence="2">Uncharacterized protein</fullName>
    </submittedName>
</protein>
<accession>A0A1M4Z0H1</accession>
<feature type="transmembrane region" description="Helical" evidence="1">
    <location>
        <begin position="47"/>
        <end position="67"/>
    </location>
</feature>
<proteinExistence type="predicted"/>